<sequence>MVQPGGDPGLALEPLRRRERVTGLDEYLDRHRPIEVGVVGGVDGAGRPPTQHLTEDITVTEARFGTLRCHPTSPLPLGDRIGGRGERADAASAPVLSDFGQLAPPN</sequence>
<dbReference type="EMBL" id="BAAAYN010000017">
    <property type="protein sequence ID" value="GAA3387311.1"/>
    <property type="molecule type" value="Genomic_DNA"/>
</dbReference>
<reference evidence="3" key="1">
    <citation type="journal article" date="2019" name="Int. J. Syst. Evol. Microbiol.">
        <title>The Global Catalogue of Microorganisms (GCM) 10K type strain sequencing project: providing services to taxonomists for standard genome sequencing and annotation.</title>
        <authorList>
            <consortium name="The Broad Institute Genomics Platform"/>
            <consortium name="The Broad Institute Genome Sequencing Center for Infectious Disease"/>
            <person name="Wu L."/>
            <person name="Ma J."/>
        </authorList>
    </citation>
    <scope>NUCLEOTIDE SEQUENCE [LARGE SCALE GENOMIC DNA]</scope>
    <source>
        <strain evidence="3">JCM 9458</strain>
    </source>
</reference>
<comment type="caution">
    <text evidence="2">The sequence shown here is derived from an EMBL/GenBank/DDBJ whole genome shotgun (WGS) entry which is preliminary data.</text>
</comment>
<organism evidence="2 3">
    <name type="scientific">Cryptosporangium minutisporangium</name>
    <dbReference type="NCBI Taxonomy" id="113569"/>
    <lineage>
        <taxon>Bacteria</taxon>
        <taxon>Bacillati</taxon>
        <taxon>Actinomycetota</taxon>
        <taxon>Actinomycetes</taxon>
        <taxon>Cryptosporangiales</taxon>
        <taxon>Cryptosporangiaceae</taxon>
        <taxon>Cryptosporangium</taxon>
    </lineage>
</organism>
<evidence type="ECO:0000256" key="1">
    <source>
        <dbReference type="SAM" id="MobiDB-lite"/>
    </source>
</evidence>
<evidence type="ECO:0000313" key="3">
    <source>
        <dbReference type="Proteomes" id="UP001501676"/>
    </source>
</evidence>
<protein>
    <submittedName>
        <fullName evidence="2">Uncharacterized protein</fullName>
    </submittedName>
</protein>
<name>A0ABP6SYC6_9ACTN</name>
<keyword evidence="3" id="KW-1185">Reference proteome</keyword>
<dbReference type="Proteomes" id="UP001501676">
    <property type="component" value="Unassembled WGS sequence"/>
</dbReference>
<feature type="region of interest" description="Disordered" evidence="1">
    <location>
        <begin position="70"/>
        <end position="106"/>
    </location>
</feature>
<gene>
    <name evidence="2" type="ORF">GCM10020369_29350</name>
</gene>
<accession>A0ABP6SYC6</accession>
<evidence type="ECO:0000313" key="2">
    <source>
        <dbReference type="EMBL" id="GAA3387311.1"/>
    </source>
</evidence>
<proteinExistence type="predicted"/>